<dbReference type="EMBL" id="QKYT01000446">
    <property type="protein sequence ID" value="RIA85119.1"/>
    <property type="molecule type" value="Genomic_DNA"/>
</dbReference>
<dbReference type="PANTHER" id="PTHR40621">
    <property type="entry name" value="TRANSCRIPTION FACTOR KAPC-RELATED"/>
    <property type="match status" value="1"/>
</dbReference>
<feature type="region of interest" description="Disordered" evidence="4">
    <location>
        <begin position="1"/>
        <end position="37"/>
    </location>
</feature>
<evidence type="ECO:0000313" key="6">
    <source>
        <dbReference type="EMBL" id="RIA85119.1"/>
    </source>
</evidence>
<protein>
    <recommendedName>
        <fullName evidence="5">BZIP domain-containing protein</fullName>
    </recommendedName>
</protein>
<dbReference type="InterPro" id="IPR050936">
    <property type="entry name" value="AP-1-like"/>
</dbReference>
<dbReference type="GO" id="GO:0001228">
    <property type="term" value="F:DNA-binding transcription activator activity, RNA polymerase II-specific"/>
    <property type="evidence" value="ECO:0007669"/>
    <property type="project" value="TreeGrafter"/>
</dbReference>
<comment type="caution">
    <text evidence="6">The sequence shown here is derived from an EMBL/GenBank/DDBJ whole genome shotgun (WGS) entry which is preliminary data.</text>
</comment>
<feature type="domain" description="BZIP" evidence="5">
    <location>
        <begin position="37"/>
        <end position="92"/>
    </location>
</feature>
<feature type="compositionally biased region" description="Polar residues" evidence="4">
    <location>
        <begin position="1"/>
        <end position="22"/>
    </location>
</feature>
<dbReference type="InterPro" id="IPR046347">
    <property type="entry name" value="bZIP_sf"/>
</dbReference>
<dbReference type="AlphaFoldDB" id="A0A397SJP6"/>
<dbReference type="GO" id="GO:0090575">
    <property type="term" value="C:RNA polymerase II transcription regulator complex"/>
    <property type="evidence" value="ECO:0007669"/>
    <property type="project" value="TreeGrafter"/>
</dbReference>
<dbReference type="OrthoDB" id="2593073at2759"/>
<sequence>MLTFKSSAAQQIDNTTQQTNKPQNKRGRKPLSSMPTTKKHIQNLTNQRAFRQRRETYIRSLESKASRFEGLLKVARNEVDSLKERVALLEVQVEIEERINICNGVNDLQTTTTTISDENIRINRNDNNINSFNDDNNKINDDDNNSSSLNGVQYNSNTSCCGDQSSQISSCFTPFTTTNTPPFSFNNQHRLINPPQMPCSVPMLPPLENVDDVTRDPIFCEPDEDLVNEQRTTITTGILSTTIPSSLHSNYSPNASHWELPHQQDYFSPATSSVVHPLHLKWILSDPDNKYI</sequence>
<evidence type="ECO:0000256" key="1">
    <source>
        <dbReference type="ARBA" id="ARBA00004123"/>
    </source>
</evidence>
<evidence type="ECO:0000256" key="2">
    <source>
        <dbReference type="ARBA" id="ARBA00023242"/>
    </source>
</evidence>
<dbReference type="PANTHER" id="PTHR40621:SF6">
    <property type="entry name" value="AP-1-LIKE TRANSCRIPTION FACTOR YAP1-RELATED"/>
    <property type="match status" value="1"/>
</dbReference>
<dbReference type="Gene3D" id="1.20.5.170">
    <property type="match status" value="1"/>
</dbReference>
<organism evidence="6 7">
    <name type="scientific">Glomus cerebriforme</name>
    <dbReference type="NCBI Taxonomy" id="658196"/>
    <lineage>
        <taxon>Eukaryota</taxon>
        <taxon>Fungi</taxon>
        <taxon>Fungi incertae sedis</taxon>
        <taxon>Mucoromycota</taxon>
        <taxon>Glomeromycotina</taxon>
        <taxon>Glomeromycetes</taxon>
        <taxon>Glomerales</taxon>
        <taxon>Glomeraceae</taxon>
        <taxon>Glomus</taxon>
    </lineage>
</organism>
<evidence type="ECO:0000259" key="5">
    <source>
        <dbReference type="Pfam" id="PF00170"/>
    </source>
</evidence>
<dbReference type="Proteomes" id="UP000265703">
    <property type="component" value="Unassembled WGS sequence"/>
</dbReference>
<dbReference type="Pfam" id="PF00170">
    <property type="entry name" value="bZIP_1"/>
    <property type="match status" value="1"/>
</dbReference>
<dbReference type="SUPFAM" id="SSF57959">
    <property type="entry name" value="Leucine zipper domain"/>
    <property type="match status" value="1"/>
</dbReference>
<gene>
    <name evidence="6" type="ORF">C1645_387920</name>
</gene>
<keyword evidence="3" id="KW-0175">Coiled coil</keyword>
<dbReference type="GO" id="GO:0000976">
    <property type="term" value="F:transcription cis-regulatory region binding"/>
    <property type="evidence" value="ECO:0007669"/>
    <property type="project" value="InterPro"/>
</dbReference>
<evidence type="ECO:0000313" key="7">
    <source>
        <dbReference type="Proteomes" id="UP000265703"/>
    </source>
</evidence>
<name>A0A397SJP6_9GLOM</name>
<evidence type="ECO:0000256" key="4">
    <source>
        <dbReference type="SAM" id="MobiDB-lite"/>
    </source>
</evidence>
<keyword evidence="2" id="KW-0539">Nucleus</keyword>
<dbReference type="InterPro" id="IPR004827">
    <property type="entry name" value="bZIP"/>
</dbReference>
<proteinExistence type="predicted"/>
<dbReference type="CDD" id="cd14688">
    <property type="entry name" value="bZIP_YAP"/>
    <property type="match status" value="1"/>
</dbReference>
<reference evidence="6 7" key="1">
    <citation type="submission" date="2018-06" db="EMBL/GenBank/DDBJ databases">
        <title>Comparative genomics reveals the genomic features of Rhizophagus irregularis, R. cerebriforme, R. diaphanum and Gigaspora rosea, and their symbiotic lifestyle signature.</title>
        <authorList>
            <person name="Morin E."/>
            <person name="San Clemente H."/>
            <person name="Chen E.C.H."/>
            <person name="De La Providencia I."/>
            <person name="Hainaut M."/>
            <person name="Kuo A."/>
            <person name="Kohler A."/>
            <person name="Murat C."/>
            <person name="Tang N."/>
            <person name="Roy S."/>
            <person name="Loubradou J."/>
            <person name="Henrissat B."/>
            <person name="Grigoriev I.V."/>
            <person name="Corradi N."/>
            <person name="Roux C."/>
            <person name="Martin F.M."/>
        </authorList>
    </citation>
    <scope>NUCLEOTIDE SEQUENCE [LARGE SCALE GENOMIC DNA]</scope>
    <source>
        <strain evidence="6 7">DAOM 227022</strain>
    </source>
</reference>
<feature type="coiled-coil region" evidence="3">
    <location>
        <begin position="58"/>
        <end position="99"/>
    </location>
</feature>
<comment type="subcellular location">
    <subcellularLocation>
        <location evidence="1">Nucleus</location>
    </subcellularLocation>
</comment>
<accession>A0A397SJP6</accession>
<keyword evidence="7" id="KW-1185">Reference proteome</keyword>
<evidence type="ECO:0000256" key="3">
    <source>
        <dbReference type="SAM" id="Coils"/>
    </source>
</evidence>